<gene>
    <name evidence="1" type="ORF">HK097_003124</name>
</gene>
<sequence>MLCDKQSAPITSPFASIIKFDNKTPESKYLPFLLHFPFRTTILQQTPLTHLKNSTQNSSNPYYHHPLHITLQPITPQRAVLLSILDTSHSTAKMLDLLNLDEINAIERWLNALRGLLVLIGAEIVKLGKREWNGTGGIFGTFCTVNERKMSDREKRSEELDRAVMSELGWQWVVALGIWLSSVVHSSSSSAIDTWAYTTFLLIQHQLNEKTGHWAGHYRPFLIIPVICHATLLAFDLFNGRLSFEQGFYNVVEFLQMYAAWQAWTLPVVSDDDEEEE</sequence>
<organism evidence="1 2">
    <name type="scientific">Rhizophlyctis rosea</name>
    <dbReference type="NCBI Taxonomy" id="64517"/>
    <lineage>
        <taxon>Eukaryota</taxon>
        <taxon>Fungi</taxon>
        <taxon>Fungi incertae sedis</taxon>
        <taxon>Chytridiomycota</taxon>
        <taxon>Chytridiomycota incertae sedis</taxon>
        <taxon>Chytridiomycetes</taxon>
        <taxon>Rhizophlyctidales</taxon>
        <taxon>Rhizophlyctidaceae</taxon>
        <taxon>Rhizophlyctis</taxon>
    </lineage>
</organism>
<evidence type="ECO:0000313" key="2">
    <source>
        <dbReference type="Proteomes" id="UP001212841"/>
    </source>
</evidence>
<dbReference type="AlphaFoldDB" id="A0AAD5S4Q1"/>
<evidence type="ECO:0000313" key="1">
    <source>
        <dbReference type="EMBL" id="KAJ3038588.1"/>
    </source>
</evidence>
<comment type="caution">
    <text evidence="1">The sequence shown here is derived from an EMBL/GenBank/DDBJ whole genome shotgun (WGS) entry which is preliminary data.</text>
</comment>
<name>A0AAD5S4Q1_9FUNG</name>
<dbReference type="Proteomes" id="UP001212841">
    <property type="component" value="Unassembled WGS sequence"/>
</dbReference>
<keyword evidence="2" id="KW-1185">Reference proteome</keyword>
<dbReference type="EMBL" id="JADGJD010001718">
    <property type="protein sequence ID" value="KAJ3038588.1"/>
    <property type="molecule type" value="Genomic_DNA"/>
</dbReference>
<proteinExistence type="predicted"/>
<protein>
    <submittedName>
        <fullName evidence="1">Uncharacterized protein</fullName>
    </submittedName>
</protein>
<reference evidence="1" key="1">
    <citation type="submission" date="2020-05" db="EMBL/GenBank/DDBJ databases">
        <title>Phylogenomic resolution of chytrid fungi.</title>
        <authorList>
            <person name="Stajich J.E."/>
            <person name="Amses K."/>
            <person name="Simmons R."/>
            <person name="Seto K."/>
            <person name="Myers J."/>
            <person name="Bonds A."/>
            <person name="Quandt C.A."/>
            <person name="Barry K."/>
            <person name="Liu P."/>
            <person name="Grigoriev I."/>
            <person name="Longcore J.E."/>
            <person name="James T.Y."/>
        </authorList>
    </citation>
    <scope>NUCLEOTIDE SEQUENCE</scope>
    <source>
        <strain evidence="1">JEL0318</strain>
    </source>
</reference>
<accession>A0AAD5S4Q1</accession>